<evidence type="ECO:0000259" key="9">
    <source>
        <dbReference type="Pfam" id="PF07559"/>
    </source>
</evidence>
<dbReference type="InterPro" id="IPR037925">
    <property type="entry name" value="FlgE/F/G-like"/>
</dbReference>
<dbReference type="EMBL" id="CADIKF010000085">
    <property type="protein sequence ID" value="CAB3771783.1"/>
    <property type="molecule type" value="Genomic_DNA"/>
</dbReference>
<feature type="compositionally biased region" description="Polar residues" evidence="6">
    <location>
        <begin position="362"/>
        <end position="382"/>
    </location>
</feature>
<dbReference type="Pfam" id="PF06429">
    <property type="entry name" value="Flg_bbr_C"/>
    <property type="match status" value="1"/>
</dbReference>
<proteinExistence type="inferred from homology"/>
<evidence type="ECO:0000256" key="1">
    <source>
        <dbReference type="ARBA" id="ARBA00004117"/>
    </source>
</evidence>
<dbReference type="AlphaFoldDB" id="A0A6J5F048"/>
<dbReference type="GO" id="GO:0009424">
    <property type="term" value="C:bacterial-type flagellum hook"/>
    <property type="evidence" value="ECO:0007669"/>
    <property type="project" value="TreeGrafter"/>
</dbReference>
<feature type="compositionally biased region" description="Polar residues" evidence="6">
    <location>
        <begin position="307"/>
        <end position="320"/>
    </location>
</feature>
<feature type="domain" description="Flagellar basal body rod protein N-terminal" evidence="7">
    <location>
        <begin position="4"/>
        <end position="33"/>
    </location>
</feature>
<dbReference type="NCBIfam" id="TIGR03506">
    <property type="entry name" value="FlgEFG_subfam"/>
    <property type="match status" value="1"/>
</dbReference>
<dbReference type="InterPro" id="IPR011491">
    <property type="entry name" value="FlgE_D2"/>
</dbReference>
<evidence type="ECO:0000313" key="11">
    <source>
        <dbReference type="EMBL" id="CAB3771783.1"/>
    </source>
</evidence>
<keyword evidence="12" id="KW-1185">Reference proteome</keyword>
<dbReference type="Pfam" id="PF07559">
    <property type="entry name" value="FlgE_D2"/>
    <property type="match status" value="1"/>
</dbReference>
<dbReference type="PANTHER" id="PTHR30435">
    <property type="entry name" value="FLAGELLAR PROTEIN"/>
    <property type="match status" value="1"/>
</dbReference>
<dbReference type="GO" id="GO:0005829">
    <property type="term" value="C:cytosol"/>
    <property type="evidence" value="ECO:0007669"/>
    <property type="project" value="TreeGrafter"/>
</dbReference>
<evidence type="ECO:0000256" key="2">
    <source>
        <dbReference type="ARBA" id="ARBA00009677"/>
    </source>
</evidence>
<keyword evidence="11" id="KW-0282">Flagellum</keyword>
<dbReference type="InterPro" id="IPR053967">
    <property type="entry name" value="LlgE_F_G-like_D1"/>
</dbReference>
<keyword evidence="4 5" id="KW-0975">Bacterial flagellum</keyword>
<feature type="region of interest" description="Disordered" evidence="6">
    <location>
        <begin position="287"/>
        <end position="320"/>
    </location>
</feature>
<dbReference type="PANTHER" id="PTHR30435:SF1">
    <property type="entry name" value="FLAGELLAR HOOK PROTEIN FLGE"/>
    <property type="match status" value="1"/>
</dbReference>
<comment type="subcellular location">
    <subcellularLocation>
        <location evidence="1 5">Bacterial flagellum basal body</location>
    </subcellularLocation>
</comment>
<dbReference type="GO" id="GO:0071978">
    <property type="term" value="P:bacterial-type flagellum-dependent swarming motility"/>
    <property type="evidence" value="ECO:0007669"/>
    <property type="project" value="TreeGrafter"/>
</dbReference>
<dbReference type="InterPro" id="IPR020013">
    <property type="entry name" value="Flagellar_FlgE/F/G"/>
</dbReference>
<dbReference type="InterPro" id="IPR001444">
    <property type="entry name" value="Flag_bb_rod_N"/>
</dbReference>
<evidence type="ECO:0000313" key="12">
    <source>
        <dbReference type="Proteomes" id="UP000494329"/>
    </source>
</evidence>
<feature type="region of interest" description="Disordered" evidence="6">
    <location>
        <begin position="355"/>
        <end position="384"/>
    </location>
</feature>
<evidence type="ECO:0000256" key="3">
    <source>
        <dbReference type="ARBA" id="ARBA00019015"/>
    </source>
</evidence>
<dbReference type="Pfam" id="PF00460">
    <property type="entry name" value="Flg_bb_rod"/>
    <property type="match status" value="1"/>
</dbReference>
<keyword evidence="11" id="KW-0969">Cilium</keyword>
<dbReference type="NCBIfam" id="NF004238">
    <property type="entry name" value="PRK05682.1-1"/>
    <property type="match status" value="1"/>
</dbReference>
<dbReference type="Pfam" id="PF22692">
    <property type="entry name" value="LlgE_F_G_D1"/>
    <property type="match status" value="1"/>
</dbReference>
<organism evidence="11 12">
    <name type="scientific">Paraburkholderia solisilvae</name>
    <dbReference type="NCBI Taxonomy" id="624376"/>
    <lineage>
        <taxon>Bacteria</taxon>
        <taxon>Pseudomonadati</taxon>
        <taxon>Pseudomonadota</taxon>
        <taxon>Betaproteobacteria</taxon>
        <taxon>Burkholderiales</taxon>
        <taxon>Burkholderiaceae</taxon>
        <taxon>Paraburkholderia</taxon>
    </lineage>
</organism>
<evidence type="ECO:0000259" key="10">
    <source>
        <dbReference type="Pfam" id="PF22692"/>
    </source>
</evidence>
<sequence>MGYNSALSGLAAASNDLDVVGNNIANVQTVGFKQSAAVFADLYANSIATSVNNQIGIGTTLAGVQQDFSQGQITTTDVATNMAINGNGFFQMQNPNGTVTYSRNGQFTKNQNGFIVDAEGNELMGFEANAQGQLQTGQVVPIQIPNASLLPPIATTEATFGVNLDASAPQPTTATFSASDPTSYSFTTSVQTFDSLGNQTTVNLYFVKSATAGQWEVFAGPSGQTPTDLGSMTFNQSGALASAAGPAPTGGGAGAPLTPAGDFSLNLTPSDGAAAQTITLNLTGTTQFGNSDASSGTTNDSGTTSAPTQDGFGTSQLSNFSIGSDGTITGTYTDGRTATLGQVLVANFENPNGLQNLGNNQFAQTSDSGQPQVGVPGSSNLGSVEGSAIESSNVDLTGSLVDLITAQRNYQANAQTIKTQQTLDQTLINL</sequence>
<dbReference type="InterPro" id="IPR010930">
    <property type="entry name" value="Flg_bb/hook_C_dom"/>
</dbReference>
<evidence type="ECO:0000256" key="6">
    <source>
        <dbReference type="SAM" id="MobiDB-lite"/>
    </source>
</evidence>
<accession>A0A6J5F048</accession>
<dbReference type="Gene3D" id="2.60.98.20">
    <property type="entry name" value="Flagellar hook protein FlgE"/>
    <property type="match status" value="1"/>
</dbReference>
<evidence type="ECO:0000256" key="5">
    <source>
        <dbReference type="RuleBase" id="RU362116"/>
    </source>
</evidence>
<name>A0A6J5F048_9BURK</name>
<dbReference type="InterPro" id="IPR037058">
    <property type="entry name" value="Falgellar_hook_FlgE_sf"/>
</dbReference>
<feature type="compositionally biased region" description="Low complexity" evidence="6">
    <location>
        <begin position="290"/>
        <end position="306"/>
    </location>
</feature>
<feature type="domain" description="Flagellar hook protein FlgE/F/G-like D1" evidence="10">
    <location>
        <begin position="83"/>
        <end position="147"/>
    </location>
</feature>
<comment type="similarity">
    <text evidence="2 5">Belongs to the flagella basal body rod proteins family.</text>
</comment>
<evidence type="ECO:0000256" key="4">
    <source>
        <dbReference type="ARBA" id="ARBA00023143"/>
    </source>
</evidence>
<dbReference type="RefSeq" id="WP_175115240.1">
    <property type="nucleotide sequence ID" value="NZ_CADIKF010000085.1"/>
</dbReference>
<dbReference type="SUPFAM" id="SSF117143">
    <property type="entry name" value="Flagellar hook protein flgE"/>
    <property type="match status" value="1"/>
</dbReference>
<dbReference type="GO" id="GO:0009425">
    <property type="term" value="C:bacterial-type flagellum basal body"/>
    <property type="evidence" value="ECO:0007669"/>
    <property type="project" value="UniProtKB-SubCell"/>
</dbReference>
<reference evidence="11 12" key="1">
    <citation type="submission" date="2020-04" db="EMBL/GenBank/DDBJ databases">
        <authorList>
            <person name="De Canck E."/>
        </authorList>
    </citation>
    <scope>NUCLEOTIDE SEQUENCE [LARGE SCALE GENOMIC DNA]</scope>
    <source>
        <strain evidence="11 12">LMG 29739</strain>
    </source>
</reference>
<evidence type="ECO:0000259" key="8">
    <source>
        <dbReference type="Pfam" id="PF06429"/>
    </source>
</evidence>
<dbReference type="Proteomes" id="UP000494329">
    <property type="component" value="Unassembled WGS sequence"/>
</dbReference>
<protein>
    <recommendedName>
        <fullName evidence="3 5">Flagellar hook protein FlgE</fullName>
    </recommendedName>
</protein>
<evidence type="ECO:0000259" key="7">
    <source>
        <dbReference type="Pfam" id="PF00460"/>
    </source>
</evidence>
<comment type="function">
    <text evidence="5">A flexible structure which links the flagellar filament to the drive apparatus in the basal body.</text>
</comment>
<gene>
    <name evidence="11" type="primary">flgE</name>
    <name evidence="11" type="ORF">LMG29739_06117</name>
</gene>
<keyword evidence="11" id="KW-0966">Cell projection</keyword>
<feature type="domain" description="Flagellar hook protein FlgE D2" evidence="9">
    <location>
        <begin position="163"/>
        <end position="298"/>
    </location>
</feature>
<feature type="domain" description="Flagellar basal-body/hook protein C-terminal" evidence="8">
    <location>
        <begin position="388"/>
        <end position="430"/>
    </location>
</feature>